<evidence type="ECO:0000256" key="1">
    <source>
        <dbReference type="ARBA" id="ARBA00006817"/>
    </source>
</evidence>
<dbReference type="CDD" id="cd07814">
    <property type="entry name" value="SRPBCC_CalC_Aha1-like"/>
    <property type="match status" value="1"/>
</dbReference>
<sequence>MKGLSLIMTNIRHTLLIGAPCENIYRALTTADGLSAWWSPNTQATPEEGTVASFPFENGYVKKMEVAELRPGEFVKWICIQGDQEWIGTTITFSLLQREMPVLLTGHPEISGQADQNPVDVKTLLMFEHNDWADYSPSFAECSYTWAQFLRSLKLLCETGTGRPWPNQHAIG</sequence>
<evidence type="ECO:0000259" key="2">
    <source>
        <dbReference type="Pfam" id="PF08327"/>
    </source>
</evidence>
<gene>
    <name evidence="3" type="ORF">DDR33_21695</name>
</gene>
<evidence type="ECO:0000313" key="4">
    <source>
        <dbReference type="Proteomes" id="UP000245647"/>
    </source>
</evidence>
<protein>
    <submittedName>
        <fullName evidence="3">SRPBCC domain-containing protein</fullName>
    </submittedName>
</protein>
<feature type="domain" description="Activator of Hsp90 ATPase homologue 1/2-like C-terminal" evidence="2">
    <location>
        <begin position="19"/>
        <end position="154"/>
    </location>
</feature>
<dbReference type="Gene3D" id="3.30.530.20">
    <property type="match status" value="1"/>
</dbReference>
<keyword evidence="4" id="KW-1185">Reference proteome</keyword>
<dbReference type="AlphaFoldDB" id="A0A2U2PBS9"/>
<name>A0A2U2PBS9_9SPHI</name>
<dbReference type="Proteomes" id="UP000245647">
    <property type="component" value="Unassembled WGS sequence"/>
</dbReference>
<dbReference type="SUPFAM" id="SSF55961">
    <property type="entry name" value="Bet v1-like"/>
    <property type="match status" value="1"/>
</dbReference>
<dbReference type="Pfam" id="PF08327">
    <property type="entry name" value="AHSA1"/>
    <property type="match status" value="1"/>
</dbReference>
<dbReference type="RefSeq" id="WP_109417905.1">
    <property type="nucleotide sequence ID" value="NZ_QEAS01000023.1"/>
</dbReference>
<dbReference type="OrthoDB" id="287565at2"/>
<dbReference type="EMBL" id="QEAS01000023">
    <property type="protein sequence ID" value="PWG78579.1"/>
    <property type="molecule type" value="Genomic_DNA"/>
</dbReference>
<reference evidence="3 4" key="1">
    <citation type="submission" date="2018-04" db="EMBL/GenBank/DDBJ databases">
        <title>Pedobacter chongqingensis sp. nov., isolated from a rottenly hemp rope.</title>
        <authorList>
            <person name="Cai Y."/>
        </authorList>
    </citation>
    <scope>NUCLEOTIDE SEQUENCE [LARGE SCALE GENOMIC DNA]</scope>
    <source>
        <strain evidence="3 4">FJ4-8</strain>
    </source>
</reference>
<proteinExistence type="inferred from homology"/>
<evidence type="ECO:0000313" key="3">
    <source>
        <dbReference type="EMBL" id="PWG78579.1"/>
    </source>
</evidence>
<dbReference type="InterPro" id="IPR013538">
    <property type="entry name" value="ASHA1/2-like_C"/>
</dbReference>
<organism evidence="3 4">
    <name type="scientific">Pararcticibacter amylolyticus</name>
    <dbReference type="NCBI Taxonomy" id="2173175"/>
    <lineage>
        <taxon>Bacteria</taxon>
        <taxon>Pseudomonadati</taxon>
        <taxon>Bacteroidota</taxon>
        <taxon>Sphingobacteriia</taxon>
        <taxon>Sphingobacteriales</taxon>
        <taxon>Sphingobacteriaceae</taxon>
        <taxon>Pararcticibacter</taxon>
    </lineage>
</organism>
<accession>A0A2U2PBS9</accession>
<comment type="similarity">
    <text evidence="1">Belongs to the AHA1 family.</text>
</comment>
<comment type="caution">
    <text evidence="3">The sequence shown here is derived from an EMBL/GenBank/DDBJ whole genome shotgun (WGS) entry which is preliminary data.</text>
</comment>
<dbReference type="InterPro" id="IPR023393">
    <property type="entry name" value="START-like_dom_sf"/>
</dbReference>